<reference evidence="2 3" key="1">
    <citation type="submission" date="2020-08" db="EMBL/GenBank/DDBJ databases">
        <authorList>
            <person name="Kim C.M."/>
        </authorList>
    </citation>
    <scope>NUCLEOTIDE SEQUENCE [LARGE SCALE GENOMIC DNA]</scope>
    <source>
        <strain evidence="2 3">SR9</strain>
    </source>
</reference>
<name>A0A7W4D908_9GAMM</name>
<keyword evidence="3" id="KW-1185">Reference proteome</keyword>
<dbReference type="Gene3D" id="3.30.420.10">
    <property type="entry name" value="Ribonuclease H-like superfamily/Ribonuclease H"/>
    <property type="match status" value="1"/>
</dbReference>
<dbReference type="GO" id="GO:0003676">
    <property type="term" value="F:nucleic acid binding"/>
    <property type="evidence" value="ECO:0007669"/>
    <property type="project" value="InterPro"/>
</dbReference>
<proteinExistence type="predicted"/>
<dbReference type="SMART" id="SM00474">
    <property type="entry name" value="35EXOc"/>
    <property type="match status" value="1"/>
</dbReference>
<feature type="domain" description="3'-5' exonuclease" evidence="1">
    <location>
        <begin position="36"/>
        <end position="209"/>
    </location>
</feature>
<keyword evidence="2" id="KW-0269">Exonuclease</keyword>
<dbReference type="InterPro" id="IPR052408">
    <property type="entry name" value="Exonuclease_MUT-7-like"/>
</dbReference>
<keyword evidence="2" id="KW-0378">Hydrolase</keyword>
<dbReference type="Pfam" id="PF01612">
    <property type="entry name" value="DNA_pol_A_exo1"/>
    <property type="match status" value="1"/>
</dbReference>
<keyword evidence="2" id="KW-0540">Nuclease</keyword>
<evidence type="ECO:0000259" key="1">
    <source>
        <dbReference type="SMART" id="SM00474"/>
    </source>
</evidence>
<dbReference type="GO" id="GO:0008408">
    <property type="term" value="F:3'-5' exonuclease activity"/>
    <property type="evidence" value="ECO:0007669"/>
    <property type="project" value="InterPro"/>
</dbReference>
<evidence type="ECO:0000313" key="3">
    <source>
        <dbReference type="Proteomes" id="UP000581189"/>
    </source>
</evidence>
<dbReference type="GO" id="GO:0006139">
    <property type="term" value="P:nucleobase-containing compound metabolic process"/>
    <property type="evidence" value="ECO:0007669"/>
    <property type="project" value="InterPro"/>
</dbReference>
<dbReference type="SUPFAM" id="SSF53098">
    <property type="entry name" value="Ribonuclease H-like"/>
    <property type="match status" value="1"/>
</dbReference>
<dbReference type="InterPro" id="IPR036397">
    <property type="entry name" value="RNaseH_sf"/>
</dbReference>
<gene>
    <name evidence="2" type="ORF">H3H45_01825</name>
</gene>
<dbReference type="AlphaFoldDB" id="A0A7W4D908"/>
<dbReference type="EMBL" id="JACJFN010000001">
    <property type="protein sequence ID" value="MBB1517957.1"/>
    <property type="molecule type" value="Genomic_DNA"/>
</dbReference>
<dbReference type="PANTHER" id="PTHR47765">
    <property type="entry name" value="3'-5' EXONUCLEASE DOMAIN-CONTAINING PROTEIN"/>
    <property type="match status" value="1"/>
</dbReference>
<dbReference type="RefSeq" id="WP_182832046.1">
    <property type="nucleotide sequence ID" value="NZ_JACJFN010000001.1"/>
</dbReference>
<dbReference type="PANTHER" id="PTHR47765:SF2">
    <property type="entry name" value="EXONUCLEASE MUT-7 HOMOLOG"/>
    <property type="match status" value="1"/>
</dbReference>
<sequence>MSTDQPAKPKRRYVERPSKEEIRQLPPFDALPLQRIHVLCTPEDFALALAQLRNEPFIGFDTESKPCFTSDAPRTGPHVLQFATRDQAFIVQLNAEPPLDFLREVIESQRMVKVGFGLKSDRGSLQRKLGLKLGTAIDLASGMRRLGYKQAVGVRTAVAIALGRQLRKSKAVTTSNWAATHLSENQVQYAGEDAFAALAVFYALGLDTAPPT</sequence>
<comment type="caution">
    <text evidence="2">The sequence shown here is derived from an EMBL/GenBank/DDBJ whole genome shotgun (WGS) entry which is preliminary data.</text>
</comment>
<dbReference type="CDD" id="cd06141">
    <property type="entry name" value="WRN_exo"/>
    <property type="match status" value="1"/>
</dbReference>
<organism evidence="2 3">
    <name type="scientific">Aquipseudomonas guryensis</name>
    <dbReference type="NCBI Taxonomy" id="2759165"/>
    <lineage>
        <taxon>Bacteria</taxon>
        <taxon>Pseudomonadati</taxon>
        <taxon>Pseudomonadota</taxon>
        <taxon>Gammaproteobacteria</taxon>
        <taxon>Pseudomonadales</taxon>
        <taxon>Pseudomonadaceae</taxon>
        <taxon>Aquipseudomonas</taxon>
    </lineage>
</organism>
<dbReference type="Proteomes" id="UP000581189">
    <property type="component" value="Unassembled WGS sequence"/>
</dbReference>
<protein>
    <submittedName>
        <fullName evidence="2">3'-5' exonuclease domain-containing protein 2</fullName>
    </submittedName>
</protein>
<accession>A0A7W4D908</accession>
<dbReference type="InterPro" id="IPR012337">
    <property type="entry name" value="RNaseH-like_sf"/>
</dbReference>
<evidence type="ECO:0000313" key="2">
    <source>
        <dbReference type="EMBL" id="MBB1517957.1"/>
    </source>
</evidence>
<dbReference type="InterPro" id="IPR002562">
    <property type="entry name" value="3'-5'_exonuclease_dom"/>
</dbReference>